<dbReference type="RefSeq" id="WP_194031358.1">
    <property type="nucleotide sequence ID" value="NZ_JADEWZ010000042.1"/>
</dbReference>
<gene>
    <name evidence="2" type="ORF">IQ249_20470</name>
</gene>
<dbReference type="Pfam" id="PF05050">
    <property type="entry name" value="Methyltransf_21"/>
    <property type="match status" value="1"/>
</dbReference>
<dbReference type="PANTHER" id="PTHR34203:SF15">
    <property type="entry name" value="SLL1173 PROTEIN"/>
    <property type="match status" value="1"/>
</dbReference>
<dbReference type="SUPFAM" id="SSF53335">
    <property type="entry name" value="S-adenosyl-L-methionine-dependent methyltransferases"/>
    <property type="match status" value="1"/>
</dbReference>
<evidence type="ECO:0000313" key="3">
    <source>
        <dbReference type="Proteomes" id="UP000654482"/>
    </source>
</evidence>
<dbReference type="PANTHER" id="PTHR34203">
    <property type="entry name" value="METHYLTRANSFERASE, FKBM FAMILY PROTEIN"/>
    <property type="match status" value="1"/>
</dbReference>
<dbReference type="AlphaFoldDB" id="A0A8J7JDG8"/>
<keyword evidence="3" id="KW-1185">Reference proteome</keyword>
<proteinExistence type="predicted"/>
<feature type="domain" description="Methyltransferase FkbM" evidence="1">
    <location>
        <begin position="51"/>
        <end position="221"/>
    </location>
</feature>
<organism evidence="2 3">
    <name type="scientific">Lusitaniella coriacea LEGE 07157</name>
    <dbReference type="NCBI Taxonomy" id="945747"/>
    <lineage>
        <taxon>Bacteria</taxon>
        <taxon>Bacillati</taxon>
        <taxon>Cyanobacteriota</taxon>
        <taxon>Cyanophyceae</taxon>
        <taxon>Spirulinales</taxon>
        <taxon>Lusitaniellaceae</taxon>
        <taxon>Lusitaniella</taxon>
    </lineage>
</organism>
<dbReference type="GO" id="GO:0008168">
    <property type="term" value="F:methyltransferase activity"/>
    <property type="evidence" value="ECO:0007669"/>
    <property type="project" value="UniProtKB-KW"/>
</dbReference>
<dbReference type="GO" id="GO:0032259">
    <property type="term" value="P:methylation"/>
    <property type="evidence" value="ECO:0007669"/>
    <property type="project" value="UniProtKB-KW"/>
</dbReference>
<dbReference type="Gene3D" id="3.40.50.150">
    <property type="entry name" value="Vaccinia Virus protein VP39"/>
    <property type="match status" value="1"/>
</dbReference>
<comment type="caution">
    <text evidence="2">The sequence shown here is derived from an EMBL/GenBank/DDBJ whole genome shotgun (WGS) entry which is preliminary data.</text>
</comment>
<name>A0A8J7JDG8_9CYAN</name>
<dbReference type="NCBIfam" id="TIGR01444">
    <property type="entry name" value="fkbM_fam"/>
    <property type="match status" value="1"/>
</dbReference>
<sequence>MLIRQNLKESANFALARYPRVYSRILQLRKNPNLEKILFLNLLNNTDTVVEVGANRGYYTLLFSHIVGAKGQVHAFEPVPPTFNRLSQVFAQNQIFKNTNLNNLAVGDTNGTITLYMPDDDDGQSSMAVHNQGSWKEQKNIVPYECEIVTLDRYAESHLTQKIDFIKCDIEGAELLFLKGAAKTISKDCPIVYLEVCHDWTKDFGYSPPEIIQFLRPLGYSCFYLLDRQLRLLENPELELSVTHLLESANLLCIPNRANRKITI</sequence>
<accession>A0A8J7JDG8</accession>
<dbReference type="InterPro" id="IPR052514">
    <property type="entry name" value="SAM-dependent_MTase"/>
</dbReference>
<keyword evidence="2" id="KW-0808">Transferase</keyword>
<keyword evidence="2" id="KW-0489">Methyltransferase</keyword>
<dbReference type="InterPro" id="IPR029063">
    <property type="entry name" value="SAM-dependent_MTases_sf"/>
</dbReference>
<dbReference type="EMBL" id="JADEWZ010000042">
    <property type="protein sequence ID" value="MBE9118270.1"/>
    <property type="molecule type" value="Genomic_DNA"/>
</dbReference>
<dbReference type="Proteomes" id="UP000654482">
    <property type="component" value="Unassembled WGS sequence"/>
</dbReference>
<protein>
    <submittedName>
        <fullName evidence="2">FkbM family methyltransferase</fullName>
    </submittedName>
</protein>
<evidence type="ECO:0000313" key="2">
    <source>
        <dbReference type="EMBL" id="MBE9118270.1"/>
    </source>
</evidence>
<reference evidence="2" key="1">
    <citation type="submission" date="2020-10" db="EMBL/GenBank/DDBJ databases">
        <authorList>
            <person name="Castelo-Branco R."/>
            <person name="Eusebio N."/>
            <person name="Adriana R."/>
            <person name="Vieira A."/>
            <person name="Brugerolle De Fraissinette N."/>
            <person name="Rezende De Castro R."/>
            <person name="Schneider M.P."/>
            <person name="Vasconcelos V."/>
            <person name="Leao P.N."/>
        </authorList>
    </citation>
    <scope>NUCLEOTIDE SEQUENCE</scope>
    <source>
        <strain evidence="2">LEGE 07157</strain>
    </source>
</reference>
<evidence type="ECO:0000259" key="1">
    <source>
        <dbReference type="Pfam" id="PF05050"/>
    </source>
</evidence>
<dbReference type="InterPro" id="IPR006342">
    <property type="entry name" value="FkbM_mtfrase"/>
</dbReference>